<organism evidence="3 4">
    <name type="scientific">Nephila pilipes</name>
    <name type="common">Giant wood spider</name>
    <name type="synonym">Nephila maculata</name>
    <dbReference type="NCBI Taxonomy" id="299642"/>
    <lineage>
        <taxon>Eukaryota</taxon>
        <taxon>Metazoa</taxon>
        <taxon>Ecdysozoa</taxon>
        <taxon>Arthropoda</taxon>
        <taxon>Chelicerata</taxon>
        <taxon>Arachnida</taxon>
        <taxon>Araneae</taxon>
        <taxon>Araneomorphae</taxon>
        <taxon>Entelegynae</taxon>
        <taxon>Araneoidea</taxon>
        <taxon>Nephilidae</taxon>
        <taxon>Nephila</taxon>
    </lineage>
</organism>
<gene>
    <name evidence="3" type="ORF">NPIL_137461</name>
</gene>
<keyword evidence="2" id="KW-0732">Signal</keyword>
<feature type="compositionally biased region" description="Polar residues" evidence="1">
    <location>
        <begin position="47"/>
        <end position="70"/>
    </location>
</feature>
<evidence type="ECO:0000313" key="3">
    <source>
        <dbReference type="EMBL" id="GFT67601.1"/>
    </source>
</evidence>
<feature type="signal peptide" evidence="2">
    <location>
        <begin position="1"/>
        <end position="24"/>
    </location>
</feature>
<comment type="caution">
    <text evidence="3">The sequence shown here is derived from an EMBL/GenBank/DDBJ whole genome shotgun (WGS) entry which is preliminary data.</text>
</comment>
<sequence>MRIFVFSHLIIACLISNILRRSLSSDCNHTPVKRLFGEETSIDDSPVASSSGFQNVEKVGSSSNENLQEQSFPRVMKKRNAVMSIQNFLLNSRFIESFFDRSVHLSDILPLTHFSGKWSGWEVCVNNSIRSRPSSK</sequence>
<dbReference type="EMBL" id="BMAW01069141">
    <property type="protein sequence ID" value="GFT67601.1"/>
    <property type="molecule type" value="Genomic_DNA"/>
</dbReference>
<reference evidence="3" key="1">
    <citation type="submission" date="2020-08" db="EMBL/GenBank/DDBJ databases">
        <title>Multicomponent nature underlies the extraordinary mechanical properties of spider dragline silk.</title>
        <authorList>
            <person name="Kono N."/>
            <person name="Nakamura H."/>
            <person name="Mori M."/>
            <person name="Yoshida Y."/>
            <person name="Ohtoshi R."/>
            <person name="Malay A.D."/>
            <person name="Moran D.A.P."/>
            <person name="Tomita M."/>
            <person name="Numata K."/>
            <person name="Arakawa K."/>
        </authorList>
    </citation>
    <scope>NUCLEOTIDE SEQUENCE</scope>
</reference>
<evidence type="ECO:0000313" key="4">
    <source>
        <dbReference type="Proteomes" id="UP000887013"/>
    </source>
</evidence>
<dbReference type="Proteomes" id="UP000887013">
    <property type="component" value="Unassembled WGS sequence"/>
</dbReference>
<evidence type="ECO:0000256" key="1">
    <source>
        <dbReference type="SAM" id="MobiDB-lite"/>
    </source>
</evidence>
<evidence type="ECO:0000256" key="2">
    <source>
        <dbReference type="SAM" id="SignalP"/>
    </source>
</evidence>
<accession>A0A8X6TZY0</accession>
<keyword evidence="4" id="KW-1185">Reference proteome</keyword>
<feature type="chain" id="PRO_5036504672" evidence="2">
    <location>
        <begin position="25"/>
        <end position="136"/>
    </location>
</feature>
<name>A0A8X6TZY0_NEPPI</name>
<dbReference type="AlphaFoldDB" id="A0A8X6TZY0"/>
<feature type="region of interest" description="Disordered" evidence="1">
    <location>
        <begin position="43"/>
        <end position="70"/>
    </location>
</feature>
<protein>
    <submittedName>
        <fullName evidence="3">Uncharacterized protein</fullName>
    </submittedName>
</protein>
<proteinExistence type="predicted"/>